<evidence type="ECO:0000313" key="4">
    <source>
        <dbReference type="Proteomes" id="UP000664382"/>
    </source>
</evidence>
<evidence type="ECO:0000256" key="1">
    <source>
        <dbReference type="SAM" id="MobiDB-lite"/>
    </source>
</evidence>
<evidence type="ECO:0000256" key="2">
    <source>
        <dbReference type="SAM" id="SignalP"/>
    </source>
</evidence>
<feature type="signal peptide" evidence="2">
    <location>
        <begin position="1"/>
        <end position="25"/>
    </location>
</feature>
<dbReference type="EMBL" id="JAGDYM010000010">
    <property type="protein sequence ID" value="MBO1902071.1"/>
    <property type="molecule type" value="Genomic_DNA"/>
</dbReference>
<dbReference type="AlphaFoldDB" id="A0A939MK62"/>
<reference evidence="3" key="1">
    <citation type="submission" date="2021-03" db="EMBL/GenBank/DDBJ databases">
        <title>Leucobacter chromiisoli sp. nov., isolated from chromium-containing soil of chemical plant.</title>
        <authorList>
            <person name="Xu Z."/>
        </authorList>
    </citation>
    <scope>NUCLEOTIDE SEQUENCE</scope>
    <source>
        <strain evidence="3">S27</strain>
    </source>
</reference>
<organism evidence="3 4">
    <name type="scientific">Leucobacter weissii</name>
    <dbReference type="NCBI Taxonomy" id="1983706"/>
    <lineage>
        <taxon>Bacteria</taxon>
        <taxon>Bacillati</taxon>
        <taxon>Actinomycetota</taxon>
        <taxon>Actinomycetes</taxon>
        <taxon>Micrococcales</taxon>
        <taxon>Microbacteriaceae</taxon>
        <taxon>Leucobacter</taxon>
    </lineage>
</organism>
<keyword evidence="2" id="KW-0732">Signal</keyword>
<feature type="compositionally biased region" description="Polar residues" evidence="1">
    <location>
        <begin position="76"/>
        <end position="88"/>
    </location>
</feature>
<accession>A0A939MK62</accession>
<feature type="region of interest" description="Disordered" evidence="1">
    <location>
        <begin position="29"/>
        <end position="88"/>
    </location>
</feature>
<gene>
    <name evidence="3" type="ORF">J4H92_08945</name>
</gene>
<name>A0A939MK62_9MICO</name>
<evidence type="ECO:0008006" key="5">
    <source>
        <dbReference type="Google" id="ProtNLM"/>
    </source>
</evidence>
<dbReference type="RefSeq" id="WP_208097840.1">
    <property type="nucleotide sequence ID" value="NZ_JAGDYM010000010.1"/>
</dbReference>
<sequence>MKTRHRIILAPALAGLALTAGLAGCATEAAEAEPVESGSVVDTQTSDTQASESDSSASEQESDTGSSSYADGEYTASGSYTTPGGQESVTVTLSLESGVVADLSVEGSAQGGDSARYQSEFIDNISSQVVGVAIDELEVSKVAGSSLTSGGFNAAIDQILSEAAA</sequence>
<protein>
    <recommendedName>
        <fullName evidence="5">FMN-binding domain-containing protein</fullName>
    </recommendedName>
</protein>
<dbReference type="Proteomes" id="UP000664382">
    <property type="component" value="Unassembled WGS sequence"/>
</dbReference>
<dbReference type="PROSITE" id="PS51257">
    <property type="entry name" value="PROKAR_LIPOPROTEIN"/>
    <property type="match status" value="1"/>
</dbReference>
<comment type="caution">
    <text evidence="3">The sequence shown here is derived from an EMBL/GenBank/DDBJ whole genome shotgun (WGS) entry which is preliminary data.</text>
</comment>
<feature type="chain" id="PRO_5039080533" description="FMN-binding domain-containing protein" evidence="2">
    <location>
        <begin position="26"/>
        <end position="165"/>
    </location>
</feature>
<proteinExistence type="predicted"/>
<evidence type="ECO:0000313" key="3">
    <source>
        <dbReference type="EMBL" id="MBO1902071.1"/>
    </source>
</evidence>
<keyword evidence="4" id="KW-1185">Reference proteome</keyword>
<feature type="compositionally biased region" description="Low complexity" evidence="1">
    <location>
        <begin position="42"/>
        <end position="59"/>
    </location>
</feature>